<protein>
    <recommendedName>
        <fullName evidence="2">Amidohydrolase-related domain-containing protein</fullName>
    </recommendedName>
</protein>
<sequence length="551" mass="61453">MNPCHRLATLCMAVFCSIGSLLASHAVAAIPDAPDRERGEGPFQRLILRGGTLINGEGAPPRGPVDIVIEGNRITRIQSVGNPGMPILAEKRPKAEAGDREIDVAGMYILPGLIDMHGHIGGKEQGTPAEYVFKLWLAHGVTTVREPGSFNGLDWTLKHKRRSEENAIAAPRLVPYVGFGMGYPQPINSAEEARDWVKRTHKQGGEGIKFFGAHPDIIRAAIEEAGKRGMGTTMHHAQLDVAHLNALDSARMGLTSMEHWYGLPEALFENGPIQKYPADYNYNDEQDRFGEAGRLWAQAAAPGSEKWNRVRDELIELDFTLDPTFTIYEASRDWMRERRAEWHDDYTLPSLWKFFQPSRNAHGSYWFDWTTADEIAWRDNFSRWMTFVNDYKNHGGRVTVGSDSGYIYKVYGFGYIRELELLQEAGFHPLEVIRAATIHGAEALGREHELGSVREGKLADLIVVPENPLHNFKVLYGTGHLKLNDSNEPVRVGSVKYTIKDGIVYEAAQLLADVRALVEAARKEAEVYESPVLSNKSVTAARVVAGQESTR</sequence>
<reference evidence="3 4" key="1">
    <citation type="submission" date="2023-04" db="EMBL/GenBank/DDBJ databases">
        <title>Marinobulbifer ophiurae gen. nov., sp. Nov., isolate from tissue of brittle star Ophioplocus japonicus.</title>
        <authorList>
            <person name="Kawano K."/>
            <person name="Sawayama S."/>
            <person name="Nakagawa S."/>
        </authorList>
    </citation>
    <scope>NUCLEOTIDE SEQUENCE [LARGE SCALE GENOMIC DNA]</scope>
    <source>
        <strain evidence="3 4">NKW57</strain>
    </source>
</reference>
<dbReference type="SUPFAM" id="SSF51338">
    <property type="entry name" value="Composite domain of metallo-dependent hydrolases"/>
    <property type="match status" value="1"/>
</dbReference>
<dbReference type="InterPro" id="IPR051781">
    <property type="entry name" value="Metallo-dep_Hydrolase"/>
</dbReference>
<comment type="caution">
    <text evidence="3">The sequence shown here is derived from an EMBL/GenBank/DDBJ whole genome shotgun (WGS) entry which is preliminary data.</text>
</comment>
<dbReference type="Pfam" id="PF01979">
    <property type="entry name" value="Amidohydro_1"/>
    <property type="match status" value="1"/>
</dbReference>
<dbReference type="SUPFAM" id="SSF51556">
    <property type="entry name" value="Metallo-dependent hydrolases"/>
    <property type="match status" value="1"/>
</dbReference>
<dbReference type="PANTHER" id="PTHR43135">
    <property type="entry name" value="ALPHA-D-RIBOSE 1-METHYLPHOSPHONATE 5-TRIPHOSPHATE DIPHOSPHATASE"/>
    <property type="match status" value="1"/>
</dbReference>
<evidence type="ECO:0000313" key="3">
    <source>
        <dbReference type="EMBL" id="GMG86907.1"/>
    </source>
</evidence>
<accession>A0ABQ6LY11</accession>
<evidence type="ECO:0000259" key="2">
    <source>
        <dbReference type="Pfam" id="PF01979"/>
    </source>
</evidence>
<name>A0ABQ6LY11_9GAMM</name>
<gene>
    <name evidence="3" type="ORF">MNKW57_12280</name>
</gene>
<dbReference type="Gene3D" id="3.30.110.90">
    <property type="entry name" value="Amidohydrolase"/>
    <property type="match status" value="1"/>
</dbReference>
<dbReference type="Gene3D" id="1.20.58.520">
    <property type="entry name" value="Amidohydrolase"/>
    <property type="match status" value="1"/>
</dbReference>
<dbReference type="Gene3D" id="3.20.20.140">
    <property type="entry name" value="Metal-dependent hydrolases"/>
    <property type="match status" value="1"/>
</dbReference>
<feature type="domain" description="Amidohydrolase-related" evidence="2">
    <location>
        <begin position="390"/>
        <end position="502"/>
    </location>
</feature>
<keyword evidence="1" id="KW-0732">Signal</keyword>
<dbReference type="EMBL" id="BSYJ01000002">
    <property type="protein sequence ID" value="GMG86907.1"/>
    <property type="molecule type" value="Genomic_DNA"/>
</dbReference>
<dbReference type="PANTHER" id="PTHR43135:SF3">
    <property type="entry name" value="ALPHA-D-RIBOSE 1-METHYLPHOSPHONATE 5-TRIPHOSPHATE DIPHOSPHATASE"/>
    <property type="match status" value="1"/>
</dbReference>
<evidence type="ECO:0000256" key="1">
    <source>
        <dbReference type="SAM" id="SignalP"/>
    </source>
</evidence>
<dbReference type="InterPro" id="IPR032466">
    <property type="entry name" value="Metal_Hydrolase"/>
</dbReference>
<dbReference type="Gene3D" id="2.30.40.10">
    <property type="entry name" value="Urease, subunit C, domain 1"/>
    <property type="match status" value="2"/>
</dbReference>
<dbReference type="Proteomes" id="UP001224392">
    <property type="component" value="Unassembled WGS sequence"/>
</dbReference>
<evidence type="ECO:0000313" key="4">
    <source>
        <dbReference type="Proteomes" id="UP001224392"/>
    </source>
</evidence>
<proteinExistence type="predicted"/>
<feature type="chain" id="PRO_5047126661" description="Amidohydrolase-related domain-containing protein" evidence="1">
    <location>
        <begin position="29"/>
        <end position="551"/>
    </location>
</feature>
<dbReference type="InterPro" id="IPR011059">
    <property type="entry name" value="Metal-dep_hydrolase_composite"/>
</dbReference>
<dbReference type="InterPro" id="IPR006680">
    <property type="entry name" value="Amidohydro-rel"/>
</dbReference>
<feature type="signal peptide" evidence="1">
    <location>
        <begin position="1"/>
        <end position="28"/>
    </location>
</feature>
<keyword evidence="4" id="KW-1185">Reference proteome</keyword>
<organism evidence="3 4">
    <name type="scientific">Biformimicrobium ophioploci</name>
    <dbReference type="NCBI Taxonomy" id="3036711"/>
    <lineage>
        <taxon>Bacteria</taxon>
        <taxon>Pseudomonadati</taxon>
        <taxon>Pseudomonadota</taxon>
        <taxon>Gammaproteobacteria</taxon>
        <taxon>Cellvibrionales</taxon>
        <taxon>Microbulbiferaceae</taxon>
        <taxon>Biformimicrobium</taxon>
    </lineage>
</organism>
<dbReference type="Gene3D" id="3.40.50.10910">
    <property type="entry name" value="Amidohydrolase"/>
    <property type="match status" value="1"/>
</dbReference>